<reference evidence="2" key="1">
    <citation type="submission" date="2022-06" db="EMBL/GenBank/DDBJ databases">
        <authorList>
            <person name="Berger JAMES D."/>
            <person name="Berger JAMES D."/>
        </authorList>
    </citation>
    <scope>NUCLEOTIDE SEQUENCE [LARGE SCALE GENOMIC DNA]</scope>
</reference>
<protein>
    <submittedName>
        <fullName evidence="3">Uncharacterized protein</fullName>
    </submittedName>
</protein>
<evidence type="ECO:0000313" key="3">
    <source>
        <dbReference type="WBParaSite" id="TREG1_29540.1"/>
    </source>
</evidence>
<proteinExistence type="predicted"/>
<sequence>MKFIHGDSCDCDIKTVFGFDIPNLINMNVTPGSKAKNLVPFAVEAYRDESTKSVIWWSKHGAVAKTVACGEMFKRNISKSVPSDEPKIYQCSRLYLQFCKCSVPDTTIKCTLEEPAIAILFSKHPIPCEDTQLPVDFGGSSFANFVDKGRTSEVNLANPPSRCRLSRTIRKKRDVSRGPGTSQPKPTINNSAENTDFSNFPYQTPRLAPALSNVNKVLKSKKLQRKRKRQMESQ</sequence>
<name>A0AA85JL71_TRIRE</name>
<keyword evidence="2" id="KW-1185">Reference proteome</keyword>
<accession>A0AA85JL71</accession>
<evidence type="ECO:0000256" key="1">
    <source>
        <dbReference type="SAM" id="MobiDB-lite"/>
    </source>
</evidence>
<organism evidence="2 3">
    <name type="scientific">Trichobilharzia regenti</name>
    <name type="common">Nasal bird schistosome</name>
    <dbReference type="NCBI Taxonomy" id="157069"/>
    <lineage>
        <taxon>Eukaryota</taxon>
        <taxon>Metazoa</taxon>
        <taxon>Spiralia</taxon>
        <taxon>Lophotrochozoa</taxon>
        <taxon>Platyhelminthes</taxon>
        <taxon>Trematoda</taxon>
        <taxon>Digenea</taxon>
        <taxon>Strigeidida</taxon>
        <taxon>Schistosomatoidea</taxon>
        <taxon>Schistosomatidae</taxon>
        <taxon>Trichobilharzia</taxon>
    </lineage>
</organism>
<dbReference type="AlphaFoldDB" id="A0AA85JL71"/>
<dbReference type="Proteomes" id="UP000050795">
    <property type="component" value="Unassembled WGS sequence"/>
</dbReference>
<dbReference type="WBParaSite" id="TREG1_29540.1">
    <property type="protein sequence ID" value="TREG1_29540.1"/>
    <property type="gene ID" value="TREG1_29540"/>
</dbReference>
<feature type="compositionally biased region" description="Basic residues" evidence="1">
    <location>
        <begin position="218"/>
        <end position="234"/>
    </location>
</feature>
<feature type="compositionally biased region" description="Polar residues" evidence="1">
    <location>
        <begin position="179"/>
        <end position="202"/>
    </location>
</feature>
<reference evidence="3" key="2">
    <citation type="submission" date="2023-11" db="UniProtKB">
        <authorList>
            <consortium name="WormBaseParasite"/>
        </authorList>
    </citation>
    <scope>IDENTIFICATION</scope>
</reference>
<feature type="region of interest" description="Disordered" evidence="1">
    <location>
        <begin position="166"/>
        <end position="234"/>
    </location>
</feature>
<evidence type="ECO:0000313" key="2">
    <source>
        <dbReference type="Proteomes" id="UP000050795"/>
    </source>
</evidence>